<dbReference type="InterPro" id="IPR001680">
    <property type="entry name" value="WD40_rpt"/>
</dbReference>
<dbReference type="Gene3D" id="2.130.10.10">
    <property type="entry name" value="YVTN repeat-like/Quinoprotein amine dehydrogenase"/>
    <property type="match status" value="2"/>
</dbReference>
<dbReference type="PANTHER" id="PTHR20995:SF17">
    <property type="entry name" value="F-BOX_WD REPEAT-CONTAINING PROTEIN 5"/>
    <property type="match status" value="1"/>
</dbReference>
<organism evidence="3 4">
    <name type="scientific">Ceratitis capitata</name>
    <name type="common">Mediterranean fruit fly</name>
    <name type="synonym">Tephritis capitata</name>
    <dbReference type="NCBI Taxonomy" id="7213"/>
    <lineage>
        <taxon>Eukaryota</taxon>
        <taxon>Metazoa</taxon>
        <taxon>Ecdysozoa</taxon>
        <taxon>Arthropoda</taxon>
        <taxon>Hexapoda</taxon>
        <taxon>Insecta</taxon>
        <taxon>Pterygota</taxon>
        <taxon>Neoptera</taxon>
        <taxon>Endopterygota</taxon>
        <taxon>Diptera</taxon>
        <taxon>Brachycera</taxon>
        <taxon>Muscomorpha</taxon>
        <taxon>Tephritoidea</taxon>
        <taxon>Tephritidae</taxon>
        <taxon>Ceratitis</taxon>
        <taxon>Ceratitis</taxon>
    </lineage>
</organism>
<dbReference type="PANTHER" id="PTHR20995">
    <property type="entry name" value="F-BOX/WD REPEAT-CONTAINING PROTEIN 5"/>
    <property type="match status" value="1"/>
</dbReference>
<dbReference type="AlphaFoldDB" id="A0A811UG43"/>
<dbReference type="SUPFAM" id="SSF50978">
    <property type="entry name" value="WD40 repeat-like"/>
    <property type="match status" value="1"/>
</dbReference>
<dbReference type="SMART" id="SM00320">
    <property type="entry name" value="WD40"/>
    <property type="match status" value="2"/>
</dbReference>
<feature type="repeat" description="WD" evidence="1">
    <location>
        <begin position="596"/>
        <end position="628"/>
    </location>
</feature>
<reference evidence="3" key="1">
    <citation type="submission" date="2020-11" db="EMBL/GenBank/DDBJ databases">
        <authorList>
            <person name="Whitehead M."/>
        </authorList>
    </citation>
    <scope>NUCLEOTIDE SEQUENCE</scope>
    <source>
        <strain evidence="3">EGII</strain>
    </source>
</reference>
<dbReference type="SUPFAM" id="SSF81383">
    <property type="entry name" value="F-box domain"/>
    <property type="match status" value="1"/>
</dbReference>
<dbReference type="OrthoDB" id="192402at2759"/>
<dbReference type="InterPro" id="IPR042508">
    <property type="entry name" value="FBXW5"/>
</dbReference>
<evidence type="ECO:0000259" key="2">
    <source>
        <dbReference type="PROSITE" id="PS50181"/>
    </source>
</evidence>
<feature type="repeat" description="WD" evidence="1">
    <location>
        <begin position="118"/>
        <end position="150"/>
    </location>
</feature>
<dbReference type="PROSITE" id="PS50294">
    <property type="entry name" value="WD_REPEATS_REGION"/>
    <property type="match status" value="2"/>
</dbReference>
<dbReference type="InterPro" id="IPR015943">
    <property type="entry name" value="WD40/YVTN_repeat-like_dom_sf"/>
</dbReference>
<dbReference type="GO" id="GO:0019005">
    <property type="term" value="C:SCF ubiquitin ligase complex"/>
    <property type="evidence" value="ECO:0007669"/>
    <property type="project" value="InterPro"/>
</dbReference>
<dbReference type="Proteomes" id="UP000606786">
    <property type="component" value="Unassembled WGS sequence"/>
</dbReference>
<accession>A0A811UG43</accession>
<feature type="domain" description="F-box" evidence="2">
    <location>
        <begin position="33"/>
        <end position="79"/>
    </location>
</feature>
<proteinExistence type="predicted"/>
<keyword evidence="1" id="KW-0853">WD repeat</keyword>
<dbReference type="InterPro" id="IPR001810">
    <property type="entry name" value="F-box_dom"/>
</dbReference>
<dbReference type="Gene3D" id="1.20.1280.50">
    <property type="match status" value="1"/>
</dbReference>
<dbReference type="InterPro" id="IPR036047">
    <property type="entry name" value="F-box-like_dom_sf"/>
</dbReference>
<dbReference type="InterPro" id="IPR036322">
    <property type="entry name" value="WD40_repeat_dom_sf"/>
</dbReference>
<dbReference type="GO" id="GO:0080008">
    <property type="term" value="C:Cul4-RING E3 ubiquitin ligase complex"/>
    <property type="evidence" value="ECO:0007669"/>
    <property type="project" value="InterPro"/>
</dbReference>
<dbReference type="EMBL" id="CAJHJT010000012">
    <property type="protein sequence ID" value="CAD6997640.1"/>
    <property type="molecule type" value="Genomic_DNA"/>
</dbReference>
<dbReference type="PROSITE" id="PS50082">
    <property type="entry name" value="WD_REPEATS_2"/>
    <property type="match status" value="2"/>
</dbReference>
<evidence type="ECO:0000313" key="3">
    <source>
        <dbReference type="EMBL" id="CAD6997640.1"/>
    </source>
</evidence>
<gene>
    <name evidence="3" type="ORF">CCAP1982_LOCUS6274</name>
</gene>
<dbReference type="Pfam" id="PF00400">
    <property type="entry name" value="WD40"/>
    <property type="match status" value="2"/>
</dbReference>
<dbReference type="KEGG" id="ccat:101451711"/>
<dbReference type="Pfam" id="PF12937">
    <property type="entry name" value="F-box-like"/>
    <property type="match status" value="1"/>
</dbReference>
<evidence type="ECO:0000313" key="4">
    <source>
        <dbReference type="Proteomes" id="UP000606786"/>
    </source>
</evidence>
<keyword evidence="4" id="KW-1185">Reference proteome</keyword>
<name>A0A811UG43_CERCA</name>
<evidence type="ECO:0000256" key="1">
    <source>
        <dbReference type="PROSITE-ProRule" id="PRU00221"/>
    </source>
</evidence>
<protein>
    <submittedName>
        <fullName evidence="3">(Mediterranean fruit fly) hypothetical protein</fullName>
    </submittedName>
</protein>
<dbReference type="GO" id="GO:0016567">
    <property type="term" value="P:protein ubiquitination"/>
    <property type="evidence" value="ECO:0007669"/>
    <property type="project" value="InterPro"/>
</dbReference>
<sequence>MEISTGKFNDAQDKDETIYYEENELYSPTELNDLEWWSIPEPILVRIYWMLPMSDLLSAGTTCKRWYNIFNDELMWKQKFLLHYKVDPSIRLKPGAESWKNEYKRLIWNIPYVQSQRLEGHAHQVLHVSFSHNGDMFSTCSKDGYVIVWNSSHPCTEKYSHNMKQFSWKYTQYSQFNQSDTLLLVSGVHFGSPHSTSGEIAVFTVNGKEESRLRCRVVNRPYDIFGTWFSDQYLISGDLHWLAHLLSYSELWLNKANQEIDSENVPIMNKLYKFYNRNASSVRAIMIAKCPWLDDLNDPLSKNLDVNSSDESLIDVGPSTSNYAGNPISHAARLRRSICSETCDDAQDILEQNPSTSNRSCSKKISGSANDTILYFDEYRRENAIGNEVSSDESGDGMECTDDYEDEMENSVPKYLIFSTGSKTYTPHQIGIKRIRNVKFPKKLDPGPSLKERIAAKKAAKTENQLRADPDWWNFESVAHLFDKVDKVIDLHGHIIGMSLSPDHRYLYVNTRPWPKNYVINNALEPPPIAQEIDIHVIDLMTLKLVGNMLRSHKAYTPSTECFFIFLDVCEDYVGSGAEDMHAYLWDRYYGICLTKYRHADVVNSVAFNPADSQMFVTTSDDYTIKIWRSRAKAKEYKIESENKTEACELKKRFI</sequence>
<dbReference type="PROSITE" id="PS50181">
    <property type="entry name" value="FBOX"/>
    <property type="match status" value="1"/>
</dbReference>
<comment type="caution">
    <text evidence="3">The sequence shown here is derived from an EMBL/GenBank/DDBJ whole genome shotgun (WGS) entry which is preliminary data.</text>
</comment>